<protein>
    <recommendedName>
        <fullName evidence="2">Haloacid dehalogenase-like hydrolase domain-containing protein 3</fullName>
    </recommendedName>
</protein>
<dbReference type="Proteomes" id="UP000008672">
    <property type="component" value="Unassembled WGS sequence"/>
</dbReference>
<dbReference type="SUPFAM" id="SSF56784">
    <property type="entry name" value="HAD-like"/>
    <property type="match status" value="1"/>
</dbReference>
<dbReference type="NCBIfam" id="TIGR01509">
    <property type="entry name" value="HAD-SF-IA-v3"/>
    <property type="match status" value="1"/>
</dbReference>
<evidence type="ECO:0000256" key="1">
    <source>
        <dbReference type="ARBA" id="ARBA00007958"/>
    </source>
</evidence>
<evidence type="ECO:0000313" key="3">
    <source>
        <dbReference type="Ensembl" id="ENSLACP00000018906.1"/>
    </source>
</evidence>
<dbReference type="InterPro" id="IPR011949">
    <property type="entry name" value="HAD-SF_hydro_IA_REG-2-like"/>
</dbReference>
<sequence>RYTMRLKLLTWDVKDTLLCVRRSVGEQYYAEARSRGIQVRPESLNKSFLMAYKMQNKNFPNYGLTKGLSSKQWWVDTVKQTFHLCGVNEDKILTPMAEKLYDDFCSAKNWEVFSDVREALSHCDALGIRLAVISNFDQRLERILAHCSLRHHFEFVLTSEGAGVAKPDVSIFQKALAMAKVEPGYAAHIGDDYLNDYKAARAAGMESYLVKRTGQLDSLQEEVPEEHILYSLEQVSNILNSLAFAISNPVD</sequence>
<dbReference type="InterPro" id="IPR036412">
    <property type="entry name" value="HAD-like_sf"/>
</dbReference>
<dbReference type="GeneTree" id="ENSGT00390000015582"/>
<reference evidence="3" key="2">
    <citation type="submission" date="2025-08" db="UniProtKB">
        <authorList>
            <consortium name="Ensembl"/>
        </authorList>
    </citation>
    <scope>IDENTIFICATION</scope>
</reference>
<dbReference type="SFLD" id="SFLDS00003">
    <property type="entry name" value="Haloacid_Dehalogenase"/>
    <property type="match status" value="1"/>
</dbReference>
<accession>H3BAI5</accession>
<proteinExistence type="inferred from homology"/>
<dbReference type="PANTHER" id="PTHR46191:SF2">
    <property type="entry name" value="HALOACID DEHALOGENASE-LIKE HYDROLASE DOMAIN-CONTAINING PROTEIN 3"/>
    <property type="match status" value="1"/>
</dbReference>
<dbReference type="Gene3D" id="3.40.50.1000">
    <property type="entry name" value="HAD superfamily/HAD-like"/>
    <property type="match status" value="1"/>
</dbReference>
<dbReference type="InterPro" id="IPR044924">
    <property type="entry name" value="HAD-SF_hydro_IA_REG-2-like_cap"/>
</dbReference>
<evidence type="ECO:0000313" key="4">
    <source>
        <dbReference type="Proteomes" id="UP000008672"/>
    </source>
</evidence>
<gene>
    <name evidence="3" type="primary">HDHD3</name>
</gene>
<keyword evidence="4" id="KW-1185">Reference proteome</keyword>
<dbReference type="InterPro" id="IPR023214">
    <property type="entry name" value="HAD_sf"/>
</dbReference>
<reference evidence="3" key="3">
    <citation type="submission" date="2025-09" db="UniProtKB">
        <authorList>
            <consortium name="Ensembl"/>
        </authorList>
    </citation>
    <scope>IDENTIFICATION</scope>
</reference>
<dbReference type="SFLD" id="SFLDG01129">
    <property type="entry name" value="C1.5:_HAD__Beta-PGM__Phosphata"/>
    <property type="match status" value="1"/>
</dbReference>
<dbReference type="Pfam" id="PF00702">
    <property type="entry name" value="Hydrolase"/>
    <property type="match status" value="1"/>
</dbReference>
<dbReference type="CDD" id="cd16415">
    <property type="entry name" value="HAD_dREG-2_like"/>
    <property type="match status" value="1"/>
</dbReference>
<dbReference type="NCBIfam" id="TIGR02252">
    <property type="entry name" value="DREG-2"/>
    <property type="match status" value="1"/>
</dbReference>
<dbReference type="EMBL" id="AFYH01057142">
    <property type="status" value="NOT_ANNOTATED_CDS"/>
    <property type="molecule type" value="Genomic_DNA"/>
</dbReference>
<dbReference type="AlphaFoldDB" id="H3BAI5"/>
<name>H3BAI5_LATCH</name>
<dbReference type="GO" id="GO:0005634">
    <property type="term" value="C:nucleus"/>
    <property type="evidence" value="ECO:0007669"/>
    <property type="project" value="TreeGrafter"/>
</dbReference>
<evidence type="ECO:0000256" key="2">
    <source>
        <dbReference type="ARBA" id="ARBA00015556"/>
    </source>
</evidence>
<dbReference type="Gene3D" id="1.10.150.720">
    <property type="entry name" value="Haloacid dehalogenase-like hydrolase"/>
    <property type="match status" value="1"/>
</dbReference>
<organism evidence="3 4">
    <name type="scientific">Latimeria chalumnae</name>
    <name type="common">Coelacanth</name>
    <dbReference type="NCBI Taxonomy" id="7897"/>
    <lineage>
        <taxon>Eukaryota</taxon>
        <taxon>Metazoa</taxon>
        <taxon>Chordata</taxon>
        <taxon>Craniata</taxon>
        <taxon>Vertebrata</taxon>
        <taxon>Euteleostomi</taxon>
        <taxon>Coelacanthiformes</taxon>
        <taxon>Coelacanthidae</taxon>
        <taxon>Latimeria</taxon>
    </lineage>
</organism>
<dbReference type="InterPro" id="IPR051828">
    <property type="entry name" value="HAD-like_hydrolase_domain"/>
</dbReference>
<dbReference type="PANTHER" id="PTHR46191">
    <property type="match status" value="1"/>
</dbReference>
<dbReference type="Bgee" id="ENSLACG00000016636">
    <property type="expression patterns" value="Expressed in mesonephros and 6 other cell types or tissues"/>
</dbReference>
<dbReference type="InterPro" id="IPR006439">
    <property type="entry name" value="HAD-SF_hydro_IA"/>
</dbReference>
<reference evidence="4" key="1">
    <citation type="submission" date="2011-08" db="EMBL/GenBank/DDBJ databases">
        <title>The draft genome of Latimeria chalumnae.</title>
        <authorList>
            <person name="Di Palma F."/>
            <person name="Alfoldi J."/>
            <person name="Johnson J."/>
            <person name="Berlin A."/>
            <person name="Gnerre S."/>
            <person name="Jaffe D."/>
            <person name="MacCallum I."/>
            <person name="Young S."/>
            <person name="Walker B.J."/>
            <person name="Lander E."/>
            <person name="Lindblad-Toh K."/>
        </authorList>
    </citation>
    <scope>NUCLEOTIDE SEQUENCE [LARGE SCALE GENOMIC DNA]</scope>
    <source>
        <strain evidence="4">Wild caught</strain>
    </source>
</reference>
<dbReference type="Ensembl" id="ENSLACT00000019039.1">
    <property type="protein sequence ID" value="ENSLACP00000018906.1"/>
    <property type="gene ID" value="ENSLACG00000016636.1"/>
</dbReference>
<dbReference type="NCBIfam" id="TIGR01549">
    <property type="entry name" value="HAD-SF-IA-v1"/>
    <property type="match status" value="1"/>
</dbReference>
<comment type="similarity">
    <text evidence="1">Belongs to the HAD-like hydrolase superfamily.</text>
</comment>